<reference evidence="1 3" key="1">
    <citation type="submission" date="2016-11" db="EMBL/GenBank/DDBJ databases">
        <authorList>
            <person name="Jaros S."/>
            <person name="Januszkiewicz K."/>
            <person name="Wedrychowicz H."/>
        </authorList>
    </citation>
    <scope>NUCLEOTIDE SEQUENCE [LARGE SCALE GENOMIC DNA]</scope>
    <source>
        <strain evidence="1 3">DSM 784</strain>
    </source>
</reference>
<keyword evidence="4" id="KW-1185">Reference proteome</keyword>
<dbReference type="EMBL" id="CP140154">
    <property type="protein sequence ID" value="WQG88333.1"/>
    <property type="molecule type" value="Genomic_DNA"/>
</dbReference>
<evidence type="ECO:0000313" key="4">
    <source>
        <dbReference type="Proteomes" id="UP001326715"/>
    </source>
</evidence>
<dbReference type="Proteomes" id="UP001326715">
    <property type="component" value="Chromosome"/>
</dbReference>
<organism evidence="1 3">
    <name type="scientific">Chitinophaga sancti</name>
    <dbReference type="NCBI Taxonomy" id="1004"/>
    <lineage>
        <taxon>Bacteria</taxon>
        <taxon>Pseudomonadati</taxon>
        <taxon>Bacteroidota</taxon>
        <taxon>Chitinophagia</taxon>
        <taxon>Chitinophagales</taxon>
        <taxon>Chitinophagaceae</taxon>
        <taxon>Chitinophaga</taxon>
    </lineage>
</organism>
<evidence type="ECO:0000313" key="2">
    <source>
        <dbReference type="EMBL" id="WQG88333.1"/>
    </source>
</evidence>
<proteinExistence type="predicted"/>
<dbReference type="OrthoDB" id="980615at2"/>
<sequence>MFFHLNLLSVFRGVLYSDNSQGQDGVDIYGPIDGGTAFSGIQCKNRKLNLIDGSPNRISNIDVQSEIEKAKKFKPALKKLIIATSLPKDKAIEEFVRLQSMEHVKVGLFTIQICFWEFFERKIPEFETVYNWYVKNEGFHRIKQLSVTFKDGSVEMTYHPKFQKTVDRYIIPPTNNTAPDINPYTSSLANLLQSDINKMMQPGYNSIFRSTLLLSNTIDWEQLCWLELLVSNIGQAVVEDYKIELSLEGFFEKAEPERGNVLFNPDFHNDIKGYRNSNSHLYIEPRKKILVQGDSFVTGSFYIQPAIAVEAEIKLNWKLLSRDFTDSGTLIVKIVPQYHVIINRHEVLDSTDVREEISYSLIKRKGTYNIGSIDYHDKESDYPVS</sequence>
<name>A0A1K1T2D0_9BACT</name>
<evidence type="ECO:0000313" key="3">
    <source>
        <dbReference type="Proteomes" id="UP000183788"/>
    </source>
</evidence>
<dbReference type="Proteomes" id="UP000183788">
    <property type="component" value="Unassembled WGS sequence"/>
</dbReference>
<dbReference type="RefSeq" id="WP_072366671.1">
    <property type="nucleotide sequence ID" value="NZ_CP139972.1"/>
</dbReference>
<evidence type="ECO:0000313" key="1">
    <source>
        <dbReference type="EMBL" id="SFW90731.1"/>
    </source>
</evidence>
<dbReference type="STRING" id="1004.SAMN05661012_06664"/>
<dbReference type="AlphaFoldDB" id="A0A1K1T2D0"/>
<gene>
    <name evidence="1" type="ORF">SAMN05661012_06664</name>
    <name evidence="2" type="ORF">SR876_25770</name>
</gene>
<accession>A0A1K1T2D0</accession>
<dbReference type="EMBL" id="FPIZ01000053">
    <property type="protein sequence ID" value="SFW90731.1"/>
    <property type="molecule type" value="Genomic_DNA"/>
</dbReference>
<reference evidence="2 4" key="2">
    <citation type="submission" date="2023-11" db="EMBL/GenBank/DDBJ databases">
        <title>MicrobeMod: A computational toolkit for identifying prokaryotic methylation and restriction-modification with nanopore sequencing.</title>
        <authorList>
            <person name="Crits-Christoph A."/>
            <person name="Kang S.C."/>
            <person name="Lee H."/>
            <person name="Ostrov N."/>
        </authorList>
    </citation>
    <scope>NUCLEOTIDE SEQUENCE [LARGE SCALE GENOMIC DNA]</scope>
    <source>
        <strain evidence="2 4">ATCC 23090</strain>
    </source>
</reference>
<protein>
    <submittedName>
        <fullName evidence="1">Uncharacterized protein</fullName>
    </submittedName>
</protein>